<accession>A0A6A6FNR1</accession>
<dbReference type="OrthoDB" id="3643718at2759"/>
<evidence type="ECO:0000313" key="1">
    <source>
        <dbReference type="EMBL" id="KAF2215077.1"/>
    </source>
</evidence>
<dbReference type="EMBL" id="ML992666">
    <property type="protein sequence ID" value="KAF2215077.1"/>
    <property type="molecule type" value="Genomic_DNA"/>
</dbReference>
<organism evidence="1 2">
    <name type="scientific">Cercospora zeae-maydis SCOH1-5</name>
    <dbReference type="NCBI Taxonomy" id="717836"/>
    <lineage>
        <taxon>Eukaryota</taxon>
        <taxon>Fungi</taxon>
        <taxon>Dikarya</taxon>
        <taxon>Ascomycota</taxon>
        <taxon>Pezizomycotina</taxon>
        <taxon>Dothideomycetes</taxon>
        <taxon>Dothideomycetidae</taxon>
        <taxon>Mycosphaerellales</taxon>
        <taxon>Mycosphaerellaceae</taxon>
        <taxon>Cercospora</taxon>
    </lineage>
</organism>
<protein>
    <submittedName>
        <fullName evidence="1">Uncharacterized protein</fullName>
    </submittedName>
</protein>
<dbReference type="Proteomes" id="UP000799539">
    <property type="component" value="Unassembled WGS sequence"/>
</dbReference>
<dbReference type="AlphaFoldDB" id="A0A6A6FNR1"/>
<keyword evidence="2" id="KW-1185">Reference proteome</keyword>
<evidence type="ECO:0000313" key="2">
    <source>
        <dbReference type="Proteomes" id="UP000799539"/>
    </source>
</evidence>
<reference evidence="1" key="1">
    <citation type="journal article" date="2020" name="Stud. Mycol.">
        <title>101 Dothideomycetes genomes: a test case for predicting lifestyles and emergence of pathogens.</title>
        <authorList>
            <person name="Haridas S."/>
            <person name="Albert R."/>
            <person name="Binder M."/>
            <person name="Bloem J."/>
            <person name="Labutti K."/>
            <person name="Salamov A."/>
            <person name="Andreopoulos B."/>
            <person name="Baker S."/>
            <person name="Barry K."/>
            <person name="Bills G."/>
            <person name="Bluhm B."/>
            <person name="Cannon C."/>
            <person name="Castanera R."/>
            <person name="Culley D."/>
            <person name="Daum C."/>
            <person name="Ezra D."/>
            <person name="Gonzalez J."/>
            <person name="Henrissat B."/>
            <person name="Kuo A."/>
            <person name="Liang C."/>
            <person name="Lipzen A."/>
            <person name="Lutzoni F."/>
            <person name="Magnuson J."/>
            <person name="Mondo S."/>
            <person name="Nolan M."/>
            <person name="Ohm R."/>
            <person name="Pangilinan J."/>
            <person name="Park H.-J."/>
            <person name="Ramirez L."/>
            <person name="Alfaro M."/>
            <person name="Sun H."/>
            <person name="Tritt A."/>
            <person name="Yoshinaga Y."/>
            <person name="Zwiers L.-H."/>
            <person name="Turgeon B."/>
            <person name="Goodwin S."/>
            <person name="Spatafora J."/>
            <person name="Crous P."/>
            <person name="Grigoriev I."/>
        </authorList>
    </citation>
    <scope>NUCLEOTIDE SEQUENCE</scope>
    <source>
        <strain evidence="1">SCOH1-5</strain>
    </source>
</reference>
<proteinExistence type="predicted"/>
<sequence length="185" mass="21447">MAPTVPYDSHPIMRLVIRITREHFDELAGRDRLAIFNAIFREQLRAAGFVDGGIPSYDTLDSQWRDRSRTERTIAKWEPLLKRPESMTAEELWAYIWLYDVVRLVAEGLGIRGPSTKLLEWQGPDFVLQFNVDNDVWREMMEIREESEQVLTDRSDGTRFIGLTIDLPDEWAGVAGHFTVARPLQ</sequence>
<name>A0A6A6FNR1_9PEZI</name>
<gene>
    <name evidence="1" type="ORF">CERZMDRAFT_94500</name>
</gene>